<dbReference type="InterPro" id="IPR002105">
    <property type="entry name" value="Dockerin_1_rpt"/>
</dbReference>
<dbReference type="Pfam" id="PF13306">
    <property type="entry name" value="LRR_5"/>
    <property type="match status" value="1"/>
</dbReference>
<keyword evidence="1" id="KW-0732">Signal</keyword>
<comment type="caution">
    <text evidence="3">The sequence shown here is derived from an EMBL/GenBank/DDBJ whole genome shotgun (WGS) entry which is preliminary data.</text>
</comment>
<name>A0A934WRX8_9FIRM</name>
<dbReference type="PROSITE" id="PS00018">
    <property type="entry name" value="EF_HAND_1"/>
    <property type="match status" value="1"/>
</dbReference>
<proteinExistence type="predicted"/>
<dbReference type="SUPFAM" id="SSF52058">
    <property type="entry name" value="L domain-like"/>
    <property type="match status" value="1"/>
</dbReference>
<feature type="signal peptide" evidence="1">
    <location>
        <begin position="1"/>
        <end position="23"/>
    </location>
</feature>
<evidence type="ECO:0000259" key="2">
    <source>
        <dbReference type="PROSITE" id="PS51766"/>
    </source>
</evidence>
<keyword evidence="4" id="KW-1185">Reference proteome</keyword>
<dbReference type="PROSITE" id="PS51766">
    <property type="entry name" value="DOCKERIN"/>
    <property type="match status" value="1"/>
</dbReference>
<dbReference type="PANTHER" id="PTHR45661:SF3">
    <property type="entry name" value="IG-LIKE DOMAIN-CONTAINING PROTEIN"/>
    <property type="match status" value="1"/>
</dbReference>
<dbReference type="GO" id="GO:0004553">
    <property type="term" value="F:hydrolase activity, hydrolyzing O-glycosyl compounds"/>
    <property type="evidence" value="ECO:0007669"/>
    <property type="project" value="InterPro"/>
</dbReference>
<dbReference type="AlphaFoldDB" id="A0A934WRX8"/>
<dbReference type="GO" id="GO:0000272">
    <property type="term" value="P:polysaccharide catabolic process"/>
    <property type="evidence" value="ECO:0007669"/>
    <property type="project" value="InterPro"/>
</dbReference>
<dbReference type="CDD" id="cd14256">
    <property type="entry name" value="Dockerin_I"/>
    <property type="match status" value="1"/>
</dbReference>
<dbReference type="InterPro" id="IPR032675">
    <property type="entry name" value="LRR_dom_sf"/>
</dbReference>
<accession>A0A934WRX8</accession>
<dbReference type="InterPro" id="IPR016134">
    <property type="entry name" value="Dockerin_dom"/>
</dbReference>
<sequence>MKKIIKCISLMIISSLLLVTSVAGFNAVTLYTDGDYTFADADAESVALYGYNGSSSALVVPASCNGRYVSSVYNYAFEDNTSITAIDFSQASRFFDSIGMKSFVNCTGLSGTLSLPASITSLGHGAFQGCTNITELQMNACVAQIPSQCFNKCASLRTVITSPFVESIDNLAFANCPYLQDIYLSTAVTYISDTAFLNSNRVRFQVFYDSYARVYAQEHGFSYVLRDGVKLSDVNGDNNVNINDVTMIQRHLAELESVEGIYLYAADVNRDGTVDVADGTALQMYLAGYDMPDPIGEILTQ</sequence>
<dbReference type="InterPro" id="IPR053139">
    <property type="entry name" value="Surface_bspA-like"/>
</dbReference>
<dbReference type="RefSeq" id="WP_201427653.1">
    <property type="nucleotide sequence ID" value="NZ_JAEQMG010000087.1"/>
</dbReference>
<gene>
    <name evidence="3" type="ORF">JKK62_09205</name>
</gene>
<dbReference type="InterPro" id="IPR018247">
    <property type="entry name" value="EF_Hand_1_Ca_BS"/>
</dbReference>
<dbReference type="PANTHER" id="PTHR45661">
    <property type="entry name" value="SURFACE ANTIGEN"/>
    <property type="match status" value="1"/>
</dbReference>
<feature type="domain" description="Dockerin" evidence="2">
    <location>
        <begin position="227"/>
        <end position="293"/>
    </location>
</feature>
<evidence type="ECO:0000313" key="3">
    <source>
        <dbReference type="EMBL" id="MBK6088821.1"/>
    </source>
</evidence>
<protein>
    <submittedName>
        <fullName evidence="3">Leucine-rich repeat protein</fullName>
    </submittedName>
</protein>
<feature type="chain" id="PRO_5039282630" evidence="1">
    <location>
        <begin position="24"/>
        <end position="301"/>
    </location>
</feature>
<evidence type="ECO:0000256" key="1">
    <source>
        <dbReference type="SAM" id="SignalP"/>
    </source>
</evidence>
<dbReference type="InterPro" id="IPR036439">
    <property type="entry name" value="Dockerin_dom_sf"/>
</dbReference>
<dbReference type="SUPFAM" id="SSF63446">
    <property type="entry name" value="Type I dockerin domain"/>
    <property type="match status" value="1"/>
</dbReference>
<dbReference type="Gene3D" id="1.10.1330.10">
    <property type="entry name" value="Dockerin domain"/>
    <property type="match status" value="1"/>
</dbReference>
<dbReference type="Pfam" id="PF00404">
    <property type="entry name" value="Dockerin_1"/>
    <property type="match status" value="1"/>
</dbReference>
<dbReference type="EMBL" id="JAEQMG010000087">
    <property type="protein sequence ID" value="MBK6088821.1"/>
    <property type="molecule type" value="Genomic_DNA"/>
</dbReference>
<reference evidence="3" key="1">
    <citation type="submission" date="2021-01" db="EMBL/GenBank/DDBJ databases">
        <title>Genome public.</title>
        <authorList>
            <person name="Liu C."/>
            <person name="Sun Q."/>
        </authorList>
    </citation>
    <scope>NUCLEOTIDE SEQUENCE</scope>
    <source>
        <strain evidence="3">M6</strain>
    </source>
</reference>
<organism evidence="3 4">
    <name type="scientific">Ruminococcus difficilis</name>
    <dbReference type="NCBI Taxonomy" id="2763069"/>
    <lineage>
        <taxon>Bacteria</taxon>
        <taxon>Bacillati</taxon>
        <taxon>Bacillota</taxon>
        <taxon>Clostridia</taxon>
        <taxon>Eubacteriales</taxon>
        <taxon>Oscillospiraceae</taxon>
        <taxon>Ruminococcus</taxon>
    </lineage>
</organism>
<dbReference type="Gene3D" id="3.80.10.10">
    <property type="entry name" value="Ribonuclease Inhibitor"/>
    <property type="match status" value="1"/>
</dbReference>
<dbReference type="Proteomes" id="UP000633365">
    <property type="component" value="Unassembled WGS sequence"/>
</dbReference>
<evidence type="ECO:0000313" key="4">
    <source>
        <dbReference type="Proteomes" id="UP000633365"/>
    </source>
</evidence>
<dbReference type="InterPro" id="IPR026906">
    <property type="entry name" value="LRR_5"/>
</dbReference>